<dbReference type="GO" id="GO:0005829">
    <property type="term" value="C:cytosol"/>
    <property type="evidence" value="ECO:0007669"/>
    <property type="project" value="TreeGrafter"/>
</dbReference>
<dbReference type="InterPro" id="IPR036388">
    <property type="entry name" value="WH-like_DNA-bd_sf"/>
</dbReference>
<dbReference type="OrthoDB" id="667966at2"/>
<dbReference type="Gene3D" id="1.10.10.10">
    <property type="entry name" value="Winged helix-like DNA-binding domain superfamily/Winged helix DNA-binding domain"/>
    <property type="match status" value="1"/>
</dbReference>
<comment type="caution">
    <text evidence="5">The sequence shown here is derived from an EMBL/GenBank/DDBJ whole genome shotgun (WGS) entry which is preliminary data.</text>
</comment>
<dbReference type="InterPro" id="IPR050397">
    <property type="entry name" value="Env_Response_Regulators"/>
</dbReference>
<keyword evidence="1" id="KW-0805">Transcription regulation</keyword>
<proteinExistence type="predicted"/>
<dbReference type="CDD" id="cd00038">
    <property type="entry name" value="CAP_ED"/>
    <property type="match status" value="1"/>
</dbReference>
<dbReference type="InterPro" id="IPR014710">
    <property type="entry name" value="RmlC-like_jellyroll"/>
</dbReference>
<dbReference type="SMART" id="SM00100">
    <property type="entry name" value="cNMP"/>
    <property type="match status" value="1"/>
</dbReference>
<dbReference type="Proteomes" id="UP000256257">
    <property type="component" value="Unassembled WGS sequence"/>
</dbReference>
<evidence type="ECO:0000313" key="5">
    <source>
        <dbReference type="EMBL" id="REC50201.1"/>
    </source>
</evidence>
<evidence type="ECO:0000256" key="2">
    <source>
        <dbReference type="ARBA" id="ARBA00023125"/>
    </source>
</evidence>
<gene>
    <name evidence="5" type="ORF">DRF67_01315</name>
</gene>
<dbReference type="InterPro" id="IPR018490">
    <property type="entry name" value="cNMP-bd_dom_sf"/>
</dbReference>
<dbReference type="GO" id="GO:0003700">
    <property type="term" value="F:DNA-binding transcription factor activity"/>
    <property type="evidence" value="ECO:0007669"/>
    <property type="project" value="TreeGrafter"/>
</dbReference>
<keyword evidence="2" id="KW-0238">DNA-binding</keyword>
<feature type="domain" description="Cyclic nucleotide-binding" evidence="4">
    <location>
        <begin position="18"/>
        <end position="117"/>
    </location>
</feature>
<keyword evidence="6" id="KW-1185">Reference proteome</keyword>
<organism evidence="5 6">
    <name type="scientific">Chryseobacterium pennipullorum</name>
    <dbReference type="NCBI Taxonomy" id="2258963"/>
    <lineage>
        <taxon>Bacteria</taxon>
        <taxon>Pseudomonadati</taxon>
        <taxon>Bacteroidota</taxon>
        <taxon>Flavobacteriia</taxon>
        <taxon>Flavobacteriales</taxon>
        <taxon>Weeksellaceae</taxon>
        <taxon>Chryseobacterium group</taxon>
        <taxon>Chryseobacterium</taxon>
    </lineage>
</organism>
<dbReference type="AlphaFoldDB" id="A0A3D9B930"/>
<dbReference type="PANTHER" id="PTHR24567:SF28">
    <property type="entry name" value="LISTERIOLYSIN REGULATORY PROTEIN"/>
    <property type="match status" value="1"/>
</dbReference>
<dbReference type="GO" id="GO:0003677">
    <property type="term" value="F:DNA binding"/>
    <property type="evidence" value="ECO:0007669"/>
    <property type="project" value="UniProtKB-KW"/>
</dbReference>
<dbReference type="Pfam" id="PF13545">
    <property type="entry name" value="HTH_Crp_2"/>
    <property type="match status" value="1"/>
</dbReference>
<accession>A0A3D9B930</accession>
<evidence type="ECO:0000313" key="6">
    <source>
        <dbReference type="Proteomes" id="UP000256257"/>
    </source>
</evidence>
<dbReference type="EMBL" id="QNVV01000001">
    <property type="protein sequence ID" value="REC50201.1"/>
    <property type="molecule type" value="Genomic_DNA"/>
</dbReference>
<evidence type="ECO:0000259" key="4">
    <source>
        <dbReference type="PROSITE" id="PS50042"/>
    </source>
</evidence>
<sequence length="197" mass="22830">MIISEDLLLAYGANYETFDANETIFSEGNLPKFYFQINHGIVELNNYHEDGKEFTQNILSDGQSFGESFLFDDKVYPTNATAKTSCNILKISKTDFFNLLNQHPEISSRMLKCIADRLYYKYVMLFNVSSPDPVLKIKTVMDHLKGDHNTHKHSFQIPLTRQQLANLTGLRVETVIRTIKKMHNINLVKVQNRKIFY</sequence>
<dbReference type="Pfam" id="PF00027">
    <property type="entry name" value="cNMP_binding"/>
    <property type="match status" value="1"/>
</dbReference>
<dbReference type="PANTHER" id="PTHR24567">
    <property type="entry name" value="CRP FAMILY TRANSCRIPTIONAL REGULATORY PROTEIN"/>
    <property type="match status" value="1"/>
</dbReference>
<dbReference type="SUPFAM" id="SSF51206">
    <property type="entry name" value="cAMP-binding domain-like"/>
    <property type="match status" value="1"/>
</dbReference>
<dbReference type="InterPro" id="IPR012318">
    <property type="entry name" value="HTH_CRP"/>
</dbReference>
<dbReference type="RefSeq" id="WP_115926027.1">
    <property type="nucleotide sequence ID" value="NZ_QNVV01000001.1"/>
</dbReference>
<keyword evidence="3" id="KW-0804">Transcription</keyword>
<dbReference type="Gene3D" id="2.60.120.10">
    <property type="entry name" value="Jelly Rolls"/>
    <property type="match status" value="1"/>
</dbReference>
<dbReference type="InterPro" id="IPR000595">
    <property type="entry name" value="cNMP-bd_dom"/>
</dbReference>
<protein>
    <submittedName>
        <fullName evidence="5">Crp/Fnr family transcriptional regulator</fullName>
    </submittedName>
</protein>
<dbReference type="SMART" id="SM00419">
    <property type="entry name" value="HTH_CRP"/>
    <property type="match status" value="1"/>
</dbReference>
<evidence type="ECO:0000256" key="1">
    <source>
        <dbReference type="ARBA" id="ARBA00023015"/>
    </source>
</evidence>
<reference evidence="5 6" key="1">
    <citation type="submission" date="2018-06" db="EMBL/GenBank/DDBJ databases">
        <title>Novel Chryseobacterium species.</title>
        <authorList>
            <person name="Newman J."/>
            <person name="Hugo C."/>
            <person name="Oosthuizen L."/>
            <person name="Charimba G."/>
        </authorList>
    </citation>
    <scope>NUCLEOTIDE SEQUENCE [LARGE SCALE GENOMIC DNA]</scope>
    <source>
        <strain evidence="5 6">7_F195</strain>
    </source>
</reference>
<dbReference type="PROSITE" id="PS50042">
    <property type="entry name" value="CNMP_BINDING_3"/>
    <property type="match status" value="1"/>
</dbReference>
<name>A0A3D9B930_9FLAO</name>
<dbReference type="SUPFAM" id="SSF46785">
    <property type="entry name" value="Winged helix' DNA-binding domain"/>
    <property type="match status" value="1"/>
</dbReference>
<evidence type="ECO:0000256" key="3">
    <source>
        <dbReference type="ARBA" id="ARBA00023163"/>
    </source>
</evidence>
<dbReference type="PRINTS" id="PR00034">
    <property type="entry name" value="HTHCRP"/>
</dbReference>
<dbReference type="InterPro" id="IPR036390">
    <property type="entry name" value="WH_DNA-bd_sf"/>
</dbReference>